<feature type="region of interest" description="Disordered" evidence="2">
    <location>
        <begin position="228"/>
        <end position="247"/>
    </location>
</feature>
<dbReference type="OrthoDB" id="21124at2759"/>
<feature type="domain" description="TFIIS N-terminal" evidence="3">
    <location>
        <begin position="103"/>
        <end position="186"/>
    </location>
</feature>
<dbReference type="GO" id="GO:0009742">
    <property type="term" value="P:brassinosteroid mediated signaling pathway"/>
    <property type="evidence" value="ECO:0007669"/>
    <property type="project" value="InterPro"/>
</dbReference>
<keyword evidence="1" id="KW-0539">Nucleus</keyword>
<protein>
    <submittedName>
        <fullName evidence="5">Protein IWS1 homolog 1-like</fullName>
    </submittedName>
</protein>
<evidence type="ECO:0000313" key="4">
    <source>
        <dbReference type="Proteomes" id="UP000515121"/>
    </source>
</evidence>
<sequence length="312" mass="35546">MKNQGIVEEKKRKGGQDFHGDDPEINAMFDAVKRRRKIEKSSEEIILFVEKVMAELELVAEDDAQLNRIGQPAINKLRKLPFLIEVLSKKSFQLEFLDRGVLTLFKNWLEPLPDGSLPNATILGTILNILTDFPLDLEQQERREQLKKSGLGRVIMFLSRSEEETTSNKKLANDLIHKWSRIIFNKSTSFADLRNKDDVNVPVMKKSVSKPAIMEYIEADLDFNVSNQQKLSSRPSSSSQAVTRPEPTPLVYVVNPQSKCNPEIFNAYARQQVQGDSRQRIAKRLKQLKASKKKPLQAGKPSAQGRRMLLSF</sequence>
<keyword evidence="4" id="KW-1185">Reference proteome</keyword>
<dbReference type="PANTHER" id="PTHR47350">
    <property type="entry name" value="PROTEIN IWS1 HOMOLOG 1"/>
    <property type="match status" value="1"/>
</dbReference>
<dbReference type="GO" id="GO:0032784">
    <property type="term" value="P:regulation of DNA-templated transcription elongation"/>
    <property type="evidence" value="ECO:0007669"/>
    <property type="project" value="InterPro"/>
</dbReference>
<feature type="region of interest" description="Disordered" evidence="2">
    <location>
        <begin position="289"/>
        <end position="312"/>
    </location>
</feature>
<gene>
    <name evidence="5" type="primary">LOC111301904</name>
</gene>
<comment type="subcellular location">
    <subcellularLocation>
        <location evidence="1">Nucleus</location>
    </subcellularLocation>
</comment>
<dbReference type="RefSeq" id="XP_022753624.1">
    <property type="nucleotide sequence ID" value="XM_022897889.1"/>
</dbReference>
<evidence type="ECO:0000256" key="1">
    <source>
        <dbReference type="PROSITE-ProRule" id="PRU00649"/>
    </source>
</evidence>
<dbReference type="Pfam" id="PF08711">
    <property type="entry name" value="Med26"/>
    <property type="match status" value="1"/>
</dbReference>
<dbReference type="PROSITE" id="PS51319">
    <property type="entry name" value="TFIIS_N"/>
    <property type="match status" value="1"/>
</dbReference>
<dbReference type="InterPro" id="IPR017923">
    <property type="entry name" value="TFIIS_N"/>
</dbReference>
<feature type="compositionally biased region" description="Low complexity" evidence="2">
    <location>
        <begin position="228"/>
        <end position="240"/>
    </location>
</feature>
<name>A0A6P5ZLD9_DURZI</name>
<accession>A0A6P5ZLD9</accession>
<evidence type="ECO:0000256" key="2">
    <source>
        <dbReference type="SAM" id="MobiDB-lite"/>
    </source>
</evidence>
<organism evidence="4 5">
    <name type="scientific">Durio zibethinus</name>
    <name type="common">Durian</name>
    <dbReference type="NCBI Taxonomy" id="66656"/>
    <lineage>
        <taxon>Eukaryota</taxon>
        <taxon>Viridiplantae</taxon>
        <taxon>Streptophyta</taxon>
        <taxon>Embryophyta</taxon>
        <taxon>Tracheophyta</taxon>
        <taxon>Spermatophyta</taxon>
        <taxon>Magnoliopsida</taxon>
        <taxon>eudicotyledons</taxon>
        <taxon>Gunneridae</taxon>
        <taxon>Pentapetalae</taxon>
        <taxon>rosids</taxon>
        <taxon>malvids</taxon>
        <taxon>Malvales</taxon>
        <taxon>Malvaceae</taxon>
        <taxon>Helicteroideae</taxon>
        <taxon>Durio</taxon>
    </lineage>
</organism>
<dbReference type="InterPro" id="IPR035441">
    <property type="entry name" value="TFIIS/LEDGF_dom_sf"/>
</dbReference>
<dbReference type="KEGG" id="dzi:111301904"/>
<proteinExistence type="predicted"/>
<dbReference type="Gene3D" id="1.20.930.10">
    <property type="entry name" value="Conserved domain common to transcription factors TFIIS, elongin A, CRSP70"/>
    <property type="match status" value="1"/>
</dbReference>
<feature type="region of interest" description="Disordered" evidence="2">
    <location>
        <begin position="1"/>
        <end position="23"/>
    </location>
</feature>
<dbReference type="GeneID" id="111301904"/>
<evidence type="ECO:0000259" key="3">
    <source>
        <dbReference type="PROSITE" id="PS51319"/>
    </source>
</evidence>
<dbReference type="InterPro" id="IPR044204">
    <property type="entry name" value="IWS1/2"/>
</dbReference>
<dbReference type="PANTHER" id="PTHR47350:SF4">
    <property type="entry name" value="PROTEIN IWS1 HOMOLOG 1"/>
    <property type="match status" value="1"/>
</dbReference>
<dbReference type="AlphaFoldDB" id="A0A6P5ZLD9"/>
<reference evidence="5" key="1">
    <citation type="submission" date="2025-08" db="UniProtKB">
        <authorList>
            <consortium name="RefSeq"/>
        </authorList>
    </citation>
    <scope>IDENTIFICATION</scope>
    <source>
        <tissue evidence="5">Fruit stalk</tissue>
    </source>
</reference>
<dbReference type="GO" id="GO:0005634">
    <property type="term" value="C:nucleus"/>
    <property type="evidence" value="ECO:0007669"/>
    <property type="project" value="UniProtKB-SubCell"/>
</dbReference>
<dbReference type="Proteomes" id="UP000515121">
    <property type="component" value="Unplaced"/>
</dbReference>
<feature type="compositionally biased region" description="Basic and acidic residues" evidence="2">
    <location>
        <begin position="7"/>
        <end position="22"/>
    </location>
</feature>
<evidence type="ECO:0000313" key="5">
    <source>
        <dbReference type="RefSeq" id="XP_022753624.1"/>
    </source>
</evidence>